<name>A0A3D9DQG1_9FLAO</name>
<keyword evidence="3" id="KW-1133">Transmembrane helix</keyword>
<sequence length="533" mass="62824">MRKTFYFFFILFYYIAIAQTSPEETIISNKLRDLTKPNIDQKQKEASLLQLKAESEKLGYDLGILISGDYLMILYGESNRHQEGLALGEQLKKVAKGKKDTHGYIADIYRMNALALGYLGLNEACLKDLKKALSYAKDIKDRNTRVYQLSTCYLNMGLHYNLKQFEDKNIRDSLLYTYKKSLELAKQINDDSKRVRKDLKYDQIAFIEMRLGMFYLNESNYIKESLELAEKYLMDGLKIYQDKKYNMPIVNKMMMLNQVSWLYMEKKEYEKSIEYAKQALELEKRFREPYHRVESFEFLADCYREVNEKEKSKFYMEQYTFLKDSLSLADKTNANITMKKLVAETDSEHKENSKKQWIMTGVLALIAGGCTLIVWKRRNKALLKKYEHIIEKLKKEPTAQKKQTNVTKRGEISNETEERIINQLEIFENSEEFLRKDLTIGLLSSQLNTNSKYLSEIIKNKKSHNFSSYINYLKINYIVHKLYNEPKYRDYKISHLAEICGYASPQAFFVAFKKINEVTPAYFIQKLNEKVAI</sequence>
<dbReference type="InterPro" id="IPR018060">
    <property type="entry name" value="HTH_AraC"/>
</dbReference>
<feature type="transmembrane region" description="Helical" evidence="3">
    <location>
        <begin position="357"/>
        <end position="375"/>
    </location>
</feature>
<evidence type="ECO:0000313" key="6">
    <source>
        <dbReference type="Proteomes" id="UP000257030"/>
    </source>
</evidence>
<accession>A0A3D9DQG1</accession>
<keyword evidence="3" id="KW-0812">Transmembrane</keyword>
<keyword evidence="6" id="KW-1185">Reference proteome</keyword>
<evidence type="ECO:0000256" key="2">
    <source>
        <dbReference type="ARBA" id="ARBA00023163"/>
    </source>
</evidence>
<keyword evidence="2" id="KW-0804">Transcription</keyword>
<dbReference type="PROSITE" id="PS01124">
    <property type="entry name" value="HTH_ARAC_FAMILY_2"/>
    <property type="match status" value="1"/>
</dbReference>
<organism evidence="5 6">
    <name type="scientific">Chryseobacterium elymi</name>
    <dbReference type="NCBI Taxonomy" id="395936"/>
    <lineage>
        <taxon>Bacteria</taxon>
        <taxon>Pseudomonadati</taxon>
        <taxon>Bacteroidota</taxon>
        <taxon>Flavobacteriia</taxon>
        <taxon>Flavobacteriales</taxon>
        <taxon>Weeksellaceae</taxon>
        <taxon>Chryseobacterium group</taxon>
        <taxon>Chryseobacterium</taxon>
    </lineage>
</organism>
<proteinExistence type="predicted"/>
<dbReference type="InterPro" id="IPR011990">
    <property type="entry name" value="TPR-like_helical_dom_sf"/>
</dbReference>
<keyword evidence="3" id="KW-0472">Membrane</keyword>
<protein>
    <recommendedName>
        <fullName evidence="4">HTH araC/xylS-type domain-containing protein</fullName>
    </recommendedName>
</protein>
<evidence type="ECO:0000259" key="4">
    <source>
        <dbReference type="PROSITE" id="PS01124"/>
    </source>
</evidence>
<dbReference type="OrthoDB" id="5295174at2"/>
<dbReference type="EMBL" id="QNUH01000002">
    <property type="protein sequence ID" value="REC80081.1"/>
    <property type="molecule type" value="Genomic_DNA"/>
</dbReference>
<dbReference type="RefSeq" id="WP_116010760.1">
    <property type="nucleotide sequence ID" value="NZ_QNUH01000002.1"/>
</dbReference>
<dbReference type="AlphaFoldDB" id="A0A3D9DQG1"/>
<evidence type="ECO:0000313" key="5">
    <source>
        <dbReference type="EMBL" id="REC80081.1"/>
    </source>
</evidence>
<dbReference type="Gene3D" id="1.25.40.10">
    <property type="entry name" value="Tetratricopeptide repeat domain"/>
    <property type="match status" value="1"/>
</dbReference>
<keyword evidence="1" id="KW-0805">Transcription regulation</keyword>
<dbReference type="InterPro" id="IPR009057">
    <property type="entry name" value="Homeodomain-like_sf"/>
</dbReference>
<feature type="domain" description="HTH araC/xylS-type" evidence="4">
    <location>
        <begin position="424"/>
        <end position="526"/>
    </location>
</feature>
<dbReference type="SUPFAM" id="SSF46689">
    <property type="entry name" value="Homeodomain-like"/>
    <property type="match status" value="1"/>
</dbReference>
<evidence type="ECO:0000256" key="3">
    <source>
        <dbReference type="SAM" id="Phobius"/>
    </source>
</evidence>
<comment type="caution">
    <text evidence="5">The sequence shown here is derived from an EMBL/GenBank/DDBJ whole genome shotgun (WGS) entry which is preliminary data.</text>
</comment>
<dbReference type="GO" id="GO:0003700">
    <property type="term" value="F:DNA-binding transcription factor activity"/>
    <property type="evidence" value="ECO:0007669"/>
    <property type="project" value="InterPro"/>
</dbReference>
<dbReference type="Proteomes" id="UP000257030">
    <property type="component" value="Unassembled WGS sequence"/>
</dbReference>
<dbReference type="SMART" id="SM00342">
    <property type="entry name" value="HTH_ARAC"/>
    <property type="match status" value="1"/>
</dbReference>
<gene>
    <name evidence="5" type="ORF">DRF60_03620</name>
</gene>
<reference evidence="5 6" key="1">
    <citation type="journal article" date="2010" name="Syst. Appl. Microbiol.">
        <title>Four new species of Chryseobacterium from the rhizosphere of coastal sand dune plants, Chryseobacterium elymi sp. nov., Chryseobacterium hagamense sp. nov., Chryseobacterium lathyri sp. nov. and Chryseobacterium rhizosphaerae sp. nov.</title>
        <authorList>
            <person name="Cho S.H."/>
            <person name="Lee K.S."/>
            <person name="Shin D.S."/>
            <person name="Han J.H."/>
            <person name="Park K.S."/>
            <person name="Lee C.H."/>
            <person name="Park K.H."/>
            <person name="Kim S.B."/>
        </authorList>
    </citation>
    <scope>NUCLEOTIDE SEQUENCE [LARGE SCALE GENOMIC DNA]</scope>
    <source>
        <strain evidence="5 6">KCTC 22547</strain>
    </source>
</reference>
<dbReference type="GO" id="GO:0043565">
    <property type="term" value="F:sequence-specific DNA binding"/>
    <property type="evidence" value="ECO:0007669"/>
    <property type="project" value="InterPro"/>
</dbReference>
<evidence type="ECO:0000256" key="1">
    <source>
        <dbReference type="ARBA" id="ARBA00023015"/>
    </source>
</evidence>
<dbReference type="Gene3D" id="1.10.10.60">
    <property type="entry name" value="Homeodomain-like"/>
    <property type="match status" value="2"/>
</dbReference>
<dbReference type="SUPFAM" id="SSF48452">
    <property type="entry name" value="TPR-like"/>
    <property type="match status" value="1"/>
</dbReference>